<keyword evidence="7" id="KW-0479">Metal-binding</keyword>
<dbReference type="CDD" id="cd06583">
    <property type="entry name" value="PGRP"/>
    <property type="match status" value="1"/>
</dbReference>
<keyword evidence="9" id="KW-0862">Zinc</keyword>
<dbReference type="Pfam" id="PF01510">
    <property type="entry name" value="Amidase_2"/>
    <property type="match status" value="1"/>
</dbReference>
<dbReference type="AlphaFoldDB" id="A0A6I3S7P3"/>
<feature type="domain" description="N-acetylmuramoyl-L-alanine amidase" evidence="13">
    <location>
        <begin position="17"/>
        <end position="165"/>
    </location>
</feature>
<evidence type="ECO:0000256" key="2">
    <source>
        <dbReference type="ARBA" id="ARBA00001947"/>
    </source>
</evidence>
<evidence type="ECO:0000256" key="4">
    <source>
        <dbReference type="ARBA" id="ARBA00007553"/>
    </source>
</evidence>
<sequence>MRIFPNGWCDEAAIRPSEHFNERPEGEEISLLVIHNISLPAGQFGTGDVDALFCGTLDCCKHPSYQDLEGLRVSSHFFIDRSGRLFQYVSCLDRAWHAGVSSYEGRENCNDFSIGVELEGTDSAPYEQAQYETLGRLTDALAEAYPIKYVTGHSMIAPLRKTDPGPAFDWLTYESLCTTGKPLCFPYV</sequence>
<evidence type="ECO:0000313" key="14">
    <source>
        <dbReference type="EMBL" id="MTU42776.1"/>
    </source>
</evidence>
<protein>
    <recommendedName>
        <fullName evidence="11">1,6-anhydro-N-acetylmuramyl-L-alanine amidase AmpD</fullName>
        <ecNumber evidence="5">3.5.1.28</ecNumber>
    </recommendedName>
    <alternativeName>
        <fullName evidence="12">N-acetylmuramoyl-L-alanine amidase</fullName>
    </alternativeName>
</protein>
<comment type="subcellular location">
    <subcellularLocation>
        <location evidence="3">Cytoplasm</location>
    </subcellularLocation>
</comment>
<gene>
    <name evidence="14" type="primary">ampD</name>
    <name evidence="14" type="ORF">GMD42_03875</name>
</gene>
<comment type="caution">
    <text evidence="14">The sequence shown here is derived from an EMBL/GenBank/DDBJ whole genome shotgun (WGS) entry which is preliminary data.</text>
</comment>
<comment type="catalytic activity">
    <reaction evidence="1">
        <text>Hydrolyzes the link between N-acetylmuramoyl residues and L-amino acid residues in certain cell-wall glycopeptides.</text>
        <dbReference type="EC" id="3.5.1.28"/>
    </reaction>
</comment>
<dbReference type="GO" id="GO:0009253">
    <property type="term" value="P:peptidoglycan catabolic process"/>
    <property type="evidence" value="ECO:0007669"/>
    <property type="project" value="InterPro"/>
</dbReference>
<dbReference type="NCBIfam" id="NF008758">
    <property type="entry name" value="PRK11789.1"/>
    <property type="match status" value="1"/>
</dbReference>
<accession>A0A6I3S7P3</accession>
<dbReference type="InterPro" id="IPR002502">
    <property type="entry name" value="Amidase_domain"/>
</dbReference>
<dbReference type="GO" id="GO:0071555">
    <property type="term" value="P:cell wall organization"/>
    <property type="evidence" value="ECO:0007669"/>
    <property type="project" value="UniProtKB-KW"/>
</dbReference>
<proteinExistence type="inferred from homology"/>
<dbReference type="GO" id="GO:0009254">
    <property type="term" value="P:peptidoglycan turnover"/>
    <property type="evidence" value="ECO:0007669"/>
    <property type="project" value="TreeGrafter"/>
</dbReference>
<evidence type="ECO:0000256" key="5">
    <source>
        <dbReference type="ARBA" id="ARBA00011901"/>
    </source>
</evidence>
<dbReference type="InterPro" id="IPR051206">
    <property type="entry name" value="NAMLAA_amidase_2"/>
</dbReference>
<dbReference type="PANTHER" id="PTHR30417">
    <property type="entry name" value="N-ACETYLMURAMOYL-L-ALANINE AMIDASE AMID"/>
    <property type="match status" value="1"/>
</dbReference>
<dbReference type="RefSeq" id="WP_008864351.1">
    <property type="nucleotide sequence ID" value="NZ_CAKVUT010000107.1"/>
</dbReference>
<dbReference type="EMBL" id="WNCL01000008">
    <property type="protein sequence ID" value="MTU42776.1"/>
    <property type="molecule type" value="Genomic_DNA"/>
</dbReference>
<evidence type="ECO:0000256" key="1">
    <source>
        <dbReference type="ARBA" id="ARBA00001561"/>
    </source>
</evidence>
<dbReference type="EC" id="3.5.1.28" evidence="5"/>
<evidence type="ECO:0000259" key="13">
    <source>
        <dbReference type="SMART" id="SM00644"/>
    </source>
</evidence>
<dbReference type="GeneID" id="43348970"/>
<evidence type="ECO:0000256" key="9">
    <source>
        <dbReference type="ARBA" id="ARBA00022833"/>
    </source>
</evidence>
<keyword evidence="8 14" id="KW-0378">Hydrolase</keyword>
<comment type="similarity">
    <text evidence="4">Belongs to the N-acetylmuramoyl-L-alanine amidase 2 family.</text>
</comment>
<organism evidence="14 15">
    <name type="scientific">Parasutterella excrementihominis</name>
    <dbReference type="NCBI Taxonomy" id="487175"/>
    <lineage>
        <taxon>Bacteria</taxon>
        <taxon>Pseudomonadati</taxon>
        <taxon>Pseudomonadota</taxon>
        <taxon>Betaproteobacteria</taxon>
        <taxon>Burkholderiales</taxon>
        <taxon>Sutterellaceae</taxon>
        <taxon>Parasutterella</taxon>
    </lineage>
</organism>
<evidence type="ECO:0000256" key="6">
    <source>
        <dbReference type="ARBA" id="ARBA00022490"/>
    </source>
</evidence>
<evidence type="ECO:0000256" key="7">
    <source>
        <dbReference type="ARBA" id="ARBA00022723"/>
    </source>
</evidence>
<evidence type="ECO:0000256" key="10">
    <source>
        <dbReference type="ARBA" id="ARBA00023316"/>
    </source>
</evidence>
<dbReference type="Gene3D" id="3.40.80.10">
    <property type="entry name" value="Peptidoglycan recognition protein-like"/>
    <property type="match status" value="1"/>
</dbReference>
<name>A0A6I3S7P3_9BURK</name>
<evidence type="ECO:0000313" key="15">
    <source>
        <dbReference type="Proteomes" id="UP000462362"/>
    </source>
</evidence>
<evidence type="ECO:0000256" key="8">
    <source>
        <dbReference type="ARBA" id="ARBA00022801"/>
    </source>
</evidence>
<dbReference type="SUPFAM" id="SSF55846">
    <property type="entry name" value="N-acetylmuramoyl-L-alanine amidase-like"/>
    <property type="match status" value="1"/>
</dbReference>
<keyword evidence="6" id="KW-0963">Cytoplasm</keyword>
<dbReference type="GO" id="GO:0008745">
    <property type="term" value="F:N-acetylmuramoyl-L-alanine amidase activity"/>
    <property type="evidence" value="ECO:0007669"/>
    <property type="project" value="UniProtKB-EC"/>
</dbReference>
<dbReference type="GO" id="GO:0046872">
    <property type="term" value="F:metal ion binding"/>
    <property type="evidence" value="ECO:0007669"/>
    <property type="project" value="UniProtKB-KW"/>
</dbReference>
<dbReference type="SMART" id="SM00644">
    <property type="entry name" value="Ami_2"/>
    <property type="match status" value="1"/>
</dbReference>
<comment type="cofactor">
    <cofactor evidence="2">
        <name>Zn(2+)</name>
        <dbReference type="ChEBI" id="CHEBI:29105"/>
    </cofactor>
</comment>
<dbReference type="Proteomes" id="UP000462362">
    <property type="component" value="Unassembled WGS sequence"/>
</dbReference>
<evidence type="ECO:0000256" key="11">
    <source>
        <dbReference type="ARBA" id="ARBA00039257"/>
    </source>
</evidence>
<reference evidence="14 15" key="1">
    <citation type="journal article" date="2019" name="Nat. Med.">
        <title>A library of human gut bacterial isolates paired with longitudinal multiomics data enables mechanistic microbiome research.</title>
        <authorList>
            <person name="Poyet M."/>
            <person name="Groussin M."/>
            <person name="Gibbons S.M."/>
            <person name="Avila-Pacheco J."/>
            <person name="Jiang X."/>
            <person name="Kearney S.M."/>
            <person name="Perrotta A.R."/>
            <person name="Berdy B."/>
            <person name="Zhao S."/>
            <person name="Lieberman T.D."/>
            <person name="Swanson P.K."/>
            <person name="Smith M."/>
            <person name="Roesemann S."/>
            <person name="Alexander J.E."/>
            <person name="Rich S.A."/>
            <person name="Livny J."/>
            <person name="Vlamakis H."/>
            <person name="Clish C."/>
            <person name="Bullock K."/>
            <person name="Deik A."/>
            <person name="Scott J."/>
            <person name="Pierce K.A."/>
            <person name="Xavier R.J."/>
            <person name="Alm E.J."/>
        </authorList>
    </citation>
    <scope>NUCLEOTIDE SEQUENCE [LARGE SCALE GENOMIC DNA]</scope>
    <source>
        <strain evidence="14 15">BIOML-A2</strain>
    </source>
</reference>
<keyword evidence="10" id="KW-0961">Cell wall biogenesis/degradation</keyword>
<evidence type="ECO:0000256" key="3">
    <source>
        <dbReference type="ARBA" id="ARBA00004496"/>
    </source>
</evidence>
<dbReference type="PANTHER" id="PTHR30417:SF4">
    <property type="entry name" value="1,6-ANHYDRO-N-ACETYLMURAMYL-L-ALANINE AMIDASE AMPD"/>
    <property type="match status" value="1"/>
</dbReference>
<dbReference type="GO" id="GO:0005737">
    <property type="term" value="C:cytoplasm"/>
    <property type="evidence" value="ECO:0007669"/>
    <property type="project" value="UniProtKB-SubCell"/>
</dbReference>
<evidence type="ECO:0000256" key="12">
    <source>
        <dbReference type="ARBA" id="ARBA00042615"/>
    </source>
</evidence>
<dbReference type="InterPro" id="IPR036505">
    <property type="entry name" value="Amidase/PGRP_sf"/>
</dbReference>